<sequence>MHLTTCTRCMHSISFQPRQFRLFTGLRRDRNLGEGGNPLPQQMRARVPSLLLLQNQNCRLLTTHTFARKVHPMRHQLVQQLLK</sequence>
<organism evidence="1 2">
    <name type="scientific">Dreissena polymorpha</name>
    <name type="common">Zebra mussel</name>
    <name type="synonym">Mytilus polymorpha</name>
    <dbReference type="NCBI Taxonomy" id="45954"/>
    <lineage>
        <taxon>Eukaryota</taxon>
        <taxon>Metazoa</taxon>
        <taxon>Spiralia</taxon>
        <taxon>Lophotrochozoa</taxon>
        <taxon>Mollusca</taxon>
        <taxon>Bivalvia</taxon>
        <taxon>Autobranchia</taxon>
        <taxon>Heteroconchia</taxon>
        <taxon>Euheterodonta</taxon>
        <taxon>Imparidentia</taxon>
        <taxon>Neoheterodontei</taxon>
        <taxon>Myida</taxon>
        <taxon>Dreissenoidea</taxon>
        <taxon>Dreissenidae</taxon>
        <taxon>Dreissena</taxon>
    </lineage>
</organism>
<proteinExistence type="predicted"/>
<reference evidence="1" key="1">
    <citation type="journal article" date="2019" name="bioRxiv">
        <title>The Genome of the Zebra Mussel, Dreissena polymorpha: A Resource for Invasive Species Research.</title>
        <authorList>
            <person name="McCartney M.A."/>
            <person name="Auch B."/>
            <person name="Kono T."/>
            <person name="Mallez S."/>
            <person name="Zhang Y."/>
            <person name="Obille A."/>
            <person name="Becker A."/>
            <person name="Abrahante J.E."/>
            <person name="Garbe J."/>
            <person name="Badalamenti J.P."/>
            <person name="Herman A."/>
            <person name="Mangelson H."/>
            <person name="Liachko I."/>
            <person name="Sullivan S."/>
            <person name="Sone E.D."/>
            <person name="Koren S."/>
            <person name="Silverstein K.A.T."/>
            <person name="Beckman K.B."/>
            <person name="Gohl D.M."/>
        </authorList>
    </citation>
    <scope>NUCLEOTIDE SEQUENCE</scope>
    <source>
        <strain evidence="1">Duluth1</strain>
        <tissue evidence="1">Whole animal</tissue>
    </source>
</reference>
<name>A0A9D4N687_DREPO</name>
<reference evidence="1" key="2">
    <citation type="submission" date="2020-11" db="EMBL/GenBank/DDBJ databases">
        <authorList>
            <person name="McCartney M.A."/>
            <person name="Auch B."/>
            <person name="Kono T."/>
            <person name="Mallez S."/>
            <person name="Becker A."/>
            <person name="Gohl D.M."/>
            <person name="Silverstein K.A.T."/>
            <person name="Koren S."/>
            <person name="Bechman K.B."/>
            <person name="Herman A."/>
            <person name="Abrahante J.E."/>
            <person name="Garbe J."/>
        </authorList>
    </citation>
    <scope>NUCLEOTIDE SEQUENCE</scope>
    <source>
        <strain evidence="1">Duluth1</strain>
        <tissue evidence="1">Whole animal</tissue>
    </source>
</reference>
<dbReference type="Proteomes" id="UP000828390">
    <property type="component" value="Unassembled WGS sequence"/>
</dbReference>
<keyword evidence="2" id="KW-1185">Reference proteome</keyword>
<gene>
    <name evidence="1" type="ORF">DPMN_012025</name>
</gene>
<accession>A0A9D4N687</accession>
<protein>
    <submittedName>
        <fullName evidence="1">Uncharacterized protein</fullName>
    </submittedName>
</protein>
<evidence type="ECO:0000313" key="2">
    <source>
        <dbReference type="Proteomes" id="UP000828390"/>
    </source>
</evidence>
<dbReference type="EMBL" id="JAIWYP010000001">
    <property type="protein sequence ID" value="KAH3888004.1"/>
    <property type="molecule type" value="Genomic_DNA"/>
</dbReference>
<evidence type="ECO:0000313" key="1">
    <source>
        <dbReference type="EMBL" id="KAH3888004.1"/>
    </source>
</evidence>
<comment type="caution">
    <text evidence="1">The sequence shown here is derived from an EMBL/GenBank/DDBJ whole genome shotgun (WGS) entry which is preliminary data.</text>
</comment>
<dbReference type="AlphaFoldDB" id="A0A9D4N687"/>